<dbReference type="AlphaFoldDB" id="A0A9N8D9J5"/>
<keyword evidence="4" id="KW-1185">Reference proteome</keyword>
<keyword evidence="2" id="KW-1133">Transmembrane helix</keyword>
<proteinExistence type="predicted"/>
<feature type="compositionally biased region" description="Basic residues" evidence="1">
    <location>
        <begin position="119"/>
        <end position="138"/>
    </location>
</feature>
<dbReference type="OrthoDB" id="10264491at2759"/>
<feature type="compositionally biased region" description="Polar residues" evidence="1">
    <location>
        <begin position="249"/>
        <end position="259"/>
    </location>
</feature>
<evidence type="ECO:0000256" key="1">
    <source>
        <dbReference type="SAM" id="MobiDB-lite"/>
    </source>
</evidence>
<feature type="region of interest" description="Disordered" evidence="1">
    <location>
        <begin position="1"/>
        <end position="56"/>
    </location>
</feature>
<feature type="transmembrane region" description="Helical" evidence="2">
    <location>
        <begin position="60"/>
        <end position="81"/>
    </location>
</feature>
<keyword evidence="2" id="KW-0472">Membrane</keyword>
<feature type="region of interest" description="Disordered" evidence="1">
    <location>
        <begin position="235"/>
        <end position="262"/>
    </location>
</feature>
<feature type="region of interest" description="Disordered" evidence="1">
    <location>
        <begin position="82"/>
        <end position="186"/>
    </location>
</feature>
<protein>
    <submittedName>
        <fullName evidence="3">Beta propeller domain protein</fullName>
    </submittedName>
</protein>
<evidence type="ECO:0000313" key="4">
    <source>
        <dbReference type="Proteomes" id="UP001153069"/>
    </source>
</evidence>
<evidence type="ECO:0000313" key="3">
    <source>
        <dbReference type="EMBL" id="CAB9498903.1"/>
    </source>
</evidence>
<feature type="compositionally biased region" description="Low complexity" evidence="1">
    <location>
        <begin position="82"/>
        <end position="96"/>
    </location>
</feature>
<evidence type="ECO:0000256" key="2">
    <source>
        <dbReference type="SAM" id="Phobius"/>
    </source>
</evidence>
<feature type="compositionally biased region" description="Basic and acidic residues" evidence="1">
    <location>
        <begin position="7"/>
        <end position="20"/>
    </location>
</feature>
<feature type="compositionally biased region" description="Low complexity" evidence="1">
    <location>
        <begin position="25"/>
        <end position="39"/>
    </location>
</feature>
<dbReference type="Pfam" id="PF09826">
    <property type="entry name" value="Beta_propel"/>
    <property type="match status" value="1"/>
</dbReference>
<dbReference type="EMBL" id="CAICTM010000048">
    <property type="protein sequence ID" value="CAB9498903.1"/>
    <property type="molecule type" value="Genomic_DNA"/>
</dbReference>
<sequence length="1025" mass="112311">MPEEDIVTMKDLENPGKTGEETEDPSVVVTADDSSTSGSLDEAATSSSTNGKAVGKKKKFGWMGGVLALLVLTVVIVSVAVSSSKDKGSSTSSLSGFWKDGEDSASGNHKDKPGCNKTHYNHGHHAHGGNHNHYHGHHGRDPLDPNQEEEENPFSVAAVQESSPADSEEEEVELPTELPFGDVPIQGFSSDILQGYSTEEELQDDLTKTGKHILNQVILQNVARHQYYAQTVWGSAANGGDTPPRERPSTTSSAAQQAGQEIASAASVLTTTEASKTNNQEEDVDEADIIKNDQNYVYAVLGDFLVVWDIHTGAQVTQVQMPSLYGEDHIGRNWNWNPVTRINGLLLTPDHVILMVDAHNHQNDEQQQEPGQPELISKYQATQLRVYSKPTPTKTEMTLLATQKLQGIYRDGRWLEDSQTIHLVMSGDINAYSYLVEPLSYRHFRDEDENSPLSPMEYVAAATELATNTLLPEFVTAVTNALKINGQLPEMLQINGWAASTVMSPSAEETLARLGGVGLGVFHNDEASNDLPLRAFIQVVSLHVDDLPPANAMSIIAQDALPVTSSLLMGPTTRCDFYATGNHLVVALEHVQYNETTRAVNENVFVVHLGVEEASEREILSTARVHANFHSVVSVPGHLNNGAYSLDIQGNDLRLATTVQKWSALERVGQVCGERLEMLNSNGASNNNEDECQTHDSWKQCFDLAIDGCTQIETTGCPYTYTCAQSHQESSTDNYIMVFDLASNDMMMERGRIRIGEDHEIITSVRFGETFSYATTFDQRDPFYVLRLEPEQPPAILGELKLDGFSRYLHPLEDFEDNKLLVGIGQNSTGTGFDQRNTGVMITVFDVTDPAAPVAVASHMLENDDKIESYTHAAWDAKAVQYANGKLVLPVTMYHNGEWDAADEDDSLQGGDVNMDDFVDEEDQDLAVERTHEDDKSMGGNFNGFFVFNVGPGGISEALRIDNAMVAGACHYCDGGLTDSRSIVMDDGSLMTMFDDSVQSTNMTTGETLWSMSVELEGVSKDCCW</sequence>
<dbReference type="InterPro" id="IPR019198">
    <property type="entry name" value="Beta_propeller_containing"/>
</dbReference>
<gene>
    <name evidence="3" type="ORF">SEMRO_48_G028230.1</name>
</gene>
<name>A0A9N8D9J5_9STRA</name>
<organism evidence="3 4">
    <name type="scientific">Seminavis robusta</name>
    <dbReference type="NCBI Taxonomy" id="568900"/>
    <lineage>
        <taxon>Eukaryota</taxon>
        <taxon>Sar</taxon>
        <taxon>Stramenopiles</taxon>
        <taxon>Ochrophyta</taxon>
        <taxon>Bacillariophyta</taxon>
        <taxon>Bacillariophyceae</taxon>
        <taxon>Bacillariophycidae</taxon>
        <taxon>Naviculales</taxon>
        <taxon>Naviculaceae</taxon>
        <taxon>Seminavis</taxon>
    </lineage>
</organism>
<dbReference type="Proteomes" id="UP001153069">
    <property type="component" value="Unassembled WGS sequence"/>
</dbReference>
<accession>A0A9N8D9J5</accession>
<reference evidence="3" key="1">
    <citation type="submission" date="2020-06" db="EMBL/GenBank/DDBJ databases">
        <authorList>
            <consortium name="Plant Systems Biology data submission"/>
        </authorList>
    </citation>
    <scope>NUCLEOTIDE SEQUENCE</scope>
    <source>
        <strain evidence="3">D6</strain>
    </source>
</reference>
<comment type="caution">
    <text evidence="3">The sequence shown here is derived from an EMBL/GenBank/DDBJ whole genome shotgun (WGS) entry which is preliminary data.</text>
</comment>
<keyword evidence="2" id="KW-0812">Transmembrane</keyword>